<dbReference type="GeneID" id="37011875"/>
<dbReference type="GO" id="GO:0000118">
    <property type="term" value="C:histone deacetylase complex"/>
    <property type="evidence" value="ECO:0007669"/>
    <property type="project" value="TreeGrafter"/>
</dbReference>
<keyword evidence="7" id="KW-1185">Reference proteome</keyword>
<feature type="region of interest" description="Disordered" evidence="4">
    <location>
        <begin position="228"/>
        <end position="258"/>
    </location>
</feature>
<dbReference type="GO" id="GO:0003712">
    <property type="term" value="F:transcription coregulator activity"/>
    <property type="evidence" value="ECO:0007669"/>
    <property type="project" value="TreeGrafter"/>
</dbReference>
<protein>
    <recommendedName>
        <fullName evidence="5">JmjC domain-containing protein</fullName>
    </recommendedName>
</protein>
<evidence type="ECO:0000256" key="3">
    <source>
        <dbReference type="ARBA" id="ARBA00023242"/>
    </source>
</evidence>
<keyword evidence="3" id="KW-0539">Nucleus</keyword>
<evidence type="ECO:0000259" key="5">
    <source>
        <dbReference type="PROSITE" id="PS51184"/>
    </source>
</evidence>
<evidence type="ECO:0000256" key="4">
    <source>
        <dbReference type="SAM" id="MobiDB-lite"/>
    </source>
</evidence>
<evidence type="ECO:0000313" key="7">
    <source>
        <dbReference type="Proteomes" id="UP000245942"/>
    </source>
</evidence>
<feature type="compositionally biased region" description="Basic and acidic residues" evidence="4">
    <location>
        <begin position="231"/>
        <end position="241"/>
    </location>
</feature>
<dbReference type="GO" id="GO:0000785">
    <property type="term" value="C:chromatin"/>
    <property type="evidence" value="ECO:0007669"/>
    <property type="project" value="TreeGrafter"/>
</dbReference>
<dbReference type="STRING" id="1684307.A0A316UE24"/>
<dbReference type="EMBL" id="KZ819322">
    <property type="protein sequence ID" value="PWN23432.1"/>
    <property type="molecule type" value="Genomic_DNA"/>
</dbReference>
<dbReference type="GO" id="GO:0046872">
    <property type="term" value="F:metal ion binding"/>
    <property type="evidence" value="ECO:0007669"/>
    <property type="project" value="UniProtKB-KW"/>
</dbReference>
<dbReference type="PANTHER" id="PTHR12549">
    <property type="entry name" value="JMJC DOMAIN-CONTAINING HISTONE DEMETHYLATION PROTEIN"/>
    <property type="match status" value="1"/>
</dbReference>
<proteinExistence type="predicted"/>
<dbReference type="PANTHER" id="PTHR12549:SF38">
    <property type="entry name" value="JMJC DOMAIN-CONTAINING HISTONE DEMETHYLASE 2, ISOFORM A"/>
    <property type="match status" value="1"/>
</dbReference>
<dbReference type="GO" id="GO:0031490">
    <property type="term" value="F:chromatin DNA binding"/>
    <property type="evidence" value="ECO:0007669"/>
    <property type="project" value="TreeGrafter"/>
</dbReference>
<organism evidence="6 7">
    <name type="scientific">Pseudomicrostroma glucosiphilum</name>
    <dbReference type="NCBI Taxonomy" id="1684307"/>
    <lineage>
        <taxon>Eukaryota</taxon>
        <taxon>Fungi</taxon>
        <taxon>Dikarya</taxon>
        <taxon>Basidiomycota</taxon>
        <taxon>Ustilaginomycotina</taxon>
        <taxon>Exobasidiomycetes</taxon>
        <taxon>Microstromatales</taxon>
        <taxon>Microstromatales incertae sedis</taxon>
        <taxon>Pseudomicrostroma</taxon>
    </lineage>
</organism>
<gene>
    <name evidence="6" type="ORF">BCV69DRAFT_245147</name>
</gene>
<dbReference type="OrthoDB" id="1667110at2759"/>
<dbReference type="SMART" id="SM00558">
    <property type="entry name" value="JmjC"/>
    <property type="match status" value="1"/>
</dbReference>
<dbReference type="Proteomes" id="UP000245942">
    <property type="component" value="Unassembled WGS sequence"/>
</dbReference>
<feature type="non-terminal residue" evidence="6">
    <location>
        <position position="624"/>
    </location>
</feature>
<dbReference type="Gene3D" id="2.60.120.650">
    <property type="entry name" value="Cupin"/>
    <property type="match status" value="1"/>
</dbReference>
<dbReference type="InterPro" id="IPR045109">
    <property type="entry name" value="LSDs-like"/>
</dbReference>
<dbReference type="InterPro" id="IPR003347">
    <property type="entry name" value="JmjC_dom"/>
</dbReference>
<keyword evidence="2" id="KW-0479">Metal-binding</keyword>
<feature type="domain" description="JmjC" evidence="5">
    <location>
        <begin position="414"/>
        <end position="592"/>
    </location>
</feature>
<accession>A0A316UE24</accession>
<dbReference type="GO" id="GO:0032454">
    <property type="term" value="F:histone H3K9 demethylase activity"/>
    <property type="evidence" value="ECO:0007669"/>
    <property type="project" value="InterPro"/>
</dbReference>
<dbReference type="PROSITE" id="PS51184">
    <property type="entry name" value="JMJC"/>
    <property type="match status" value="1"/>
</dbReference>
<evidence type="ECO:0000256" key="1">
    <source>
        <dbReference type="ARBA" id="ARBA00004123"/>
    </source>
</evidence>
<dbReference type="AlphaFoldDB" id="A0A316UE24"/>
<dbReference type="GO" id="GO:0006357">
    <property type="term" value="P:regulation of transcription by RNA polymerase II"/>
    <property type="evidence" value="ECO:0007669"/>
    <property type="project" value="TreeGrafter"/>
</dbReference>
<sequence>MSDRWYEYQVGDCQRGRWSRWYKCTHCTARQMGDTCRFVNLRIFPLRSLDGKLIVADPEDDDALDYAPFFGNELPRKVTFDYPRAKSLFPPASAASISDIKSTVAISLHQTMKMELDHAARPETLWRNPELVIRPQCDFCLTSLFSASYCCRCCGKEYCLECTEALKAKEATPGKWNQVASVEKCRLQRVHTFSELWPLTRFRVEELQDEVREMERVQRGGLTSGFTLSETESRLPEHSVQLEEPQENADPAVPSDSVPLEERTRQWYKSLDGPTVDAAIGSHRLQEFHAGHDETAFRKLWARGEPVIVHDCIRDSQEGEEDERGEWGPQSFCTSRWQEEPCRITRCDADNAHQDVYVSDFFSTFGKSPEEKLAKLGKGVWKLKDWPPSSAFDDAFPDLYKHFNRALPVPAFTRRDGRMNISALFPTNANAPDLGPKMYNAWPSTEDQVGMGSTRLHMDIADAVNIMYYAAKPLNAEELPLAHRDGVAAWDIFPAGDSNKIRDYLRETRKVEEHEDPIHSQKYFLDAGDRQKLWDTKGVRSWRIYQKAHDAIFIPAGCAHQVCNLTDCMKIAVDFVSPENVARCFRLTAEFRALSNNKVRSWKEDVLQLKSMLWHAWRACREME</sequence>
<dbReference type="RefSeq" id="XP_025350592.1">
    <property type="nucleotide sequence ID" value="XM_025490141.1"/>
</dbReference>
<evidence type="ECO:0000313" key="6">
    <source>
        <dbReference type="EMBL" id="PWN23432.1"/>
    </source>
</evidence>
<reference evidence="6 7" key="1">
    <citation type="journal article" date="2018" name="Mol. Biol. Evol.">
        <title>Broad Genomic Sampling Reveals a Smut Pathogenic Ancestry of the Fungal Clade Ustilaginomycotina.</title>
        <authorList>
            <person name="Kijpornyongpan T."/>
            <person name="Mondo S.J."/>
            <person name="Barry K."/>
            <person name="Sandor L."/>
            <person name="Lee J."/>
            <person name="Lipzen A."/>
            <person name="Pangilinan J."/>
            <person name="LaButti K."/>
            <person name="Hainaut M."/>
            <person name="Henrissat B."/>
            <person name="Grigoriev I.V."/>
            <person name="Spatafora J.W."/>
            <person name="Aime M.C."/>
        </authorList>
    </citation>
    <scope>NUCLEOTIDE SEQUENCE [LARGE SCALE GENOMIC DNA]</scope>
    <source>
        <strain evidence="6 7">MCA 4718</strain>
    </source>
</reference>
<comment type="subcellular location">
    <subcellularLocation>
        <location evidence="1">Nucleus</location>
    </subcellularLocation>
</comment>
<dbReference type="SUPFAM" id="SSF51197">
    <property type="entry name" value="Clavaminate synthase-like"/>
    <property type="match status" value="1"/>
</dbReference>
<evidence type="ECO:0000256" key="2">
    <source>
        <dbReference type="ARBA" id="ARBA00022723"/>
    </source>
</evidence>
<name>A0A316UE24_9BASI</name>
<dbReference type="Pfam" id="PF02373">
    <property type="entry name" value="JmjC"/>
    <property type="match status" value="1"/>
</dbReference>